<feature type="transmembrane region" description="Helical" evidence="1">
    <location>
        <begin position="12"/>
        <end position="31"/>
    </location>
</feature>
<name>A0AAE3KJH2_9PSEU</name>
<organism evidence="2 3">
    <name type="scientific">Goodfellowiella coeruleoviolacea</name>
    <dbReference type="NCBI Taxonomy" id="334858"/>
    <lineage>
        <taxon>Bacteria</taxon>
        <taxon>Bacillati</taxon>
        <taxon>Actinomycetota</taxon>
        <taxon>Actinomycetes</taxon>
        <taxon>Pseudonocardiales</taxon>
        <taxon>Pseudonocardiaceae</taxon>
        <taxon>Goodfellowiella</taxon>
    </lineage>
</organism>
<evidence type="ECO:0000313" key="3">
    <source>
        <dbReference type="Proteomes" id="UP001206128"/>
    </source>
</evidence>
<proteinExistence type="predicted"/>
<dbReference type="AlphaFoldDB" id="A0AAE3KJH2"/>
<dbReference type="Proteomes" id="UP001206128">
    <property type="component" value="Unassembled WGS sequence"/>
</dbReference>
<sequence length="91" mass="9455">MNPSLRPLRIAAAVELLSLLVLLVNLATVHLPAVSSLIGPTHGCAYLFVIIATVRLPGTATRTKLLSLVPAIGGVLVLRTGNAAPAGQRQR</sequence>
<accession>A0AAE3KJH2</accession>
<reference evidence="2" key="1">
    <citation type="submission" date="2022-06" db="EMBL/GenBank/DDBJ databases">
        <title>Genomic Encyclopedia of Archaeal and Bacterial Type Strains, Phase II (KMG-II): from individual species to whole genera.</title>
        <authorList>
            <person name="Goeker M."/>
        </authorList>
    </citation>
    <scope>NUCLEOTIDE SEQUENCE</scope>
    <source>
        <strain evidence="2">DSM 43935</strain>
    </source>
</reference>
<dbReference type="EMBL" id="JAMTCK010000002">
    <property type="protein sequence ID" value="MCP2164303.1"/>
    <property type="molecule type" value="Genomic_DNA"/>
</dbReference>
<keyword evidence="1" id="KW-0472">Membrane</keyword>
<evidence type="ECO:0008006" key="4">
    <source>
        <dbReference type="Google" id="ProtNLM"/>
    </source>
</evidence>
<keyword evidence="1" id="KW-1133">Transmembrane helix</keyword>
<comment type="caution">
    <text evidence="2">The sequence shown here is derived from an EMBL/GenBank/DDBJ whole genome shotgun (WGS) entry which is preliminary data.</text>
</comment>
<protein>
    <recommendedName>
        <fullName evidence="4">DUF3817 domain-containing protein</fullName>
    </recommendedName>
</protein>
<evidence type="ECO:0000313" key="2">
    <source>
        <dbReference type="EMBL" id="MCP2164303.1"/>
    </source>
</evidence>
<evidence type="ECO:0000256" key="1">
    <source>
        <dbReference type="SAM" id="Phobius"/>
    </source>
</evidence>
<dbReference type="RefSeq" id="WP_253767790.1">
    <property type="nucleotide sequence ID" value="NZ_JAMTCK010000002.1"/>
</dbReference>
<keyword evidence="3" id="KW-1185">Reference proteome</keyword>
<gene>
    <name evidence="2" type="ORF">LX83_001143</name>
</gene>
<keyword evidence="1" id="KW-0812">Transmembrane</keyword>
<feature type="transmembrane region" description="Helical" evidence="1">
    <location>
        <begin position="37"/>
        <end position="56"/>
    </location>
</feature>